<protein>
    <submittedName>
        <fullName evidence="1">Uncharacterized protein</fullName>
    </submittedName>
</protein>
<evidence type="ECO:0000313" key="1">
    <source>
        <dbReference type="EMBL" id="KAJ8615775.1"/>
    </source>
</evidence>
<gene>
    <name evidence="1" type="ORF">MRB53_035147</name>
</gene>
<proteinExistence type="predicted"/>
<dbReference type="EMBL" id="CM056820">
    <property type="protein sequence ID" value="KAJ8615775.1"/>
    <property type="molecule type" value="Genomic_DNA"/>
</dbReference>
<dbReference type="Proteomes" id="UP001234297">
    <property type="component" value="Chromosome 12"/>
</dbReference>
<name>A0ACC2K3V1_PERAE</name>
<comment type="caution">
    <text evidence="1">The sequence shown here is derived from an EMBL/GenBank/DDBJ whole genome shotgun (WGS) entry which is preliminary data.</text>
</comment>
<evidence type="ECO:0000313" key="2">
    <source>
        <dbReference type="Proteomes" id="UP001234297"/>
    </source>
</evidence>
<reference evidence="1 2" key="1">
    <citation type="journal article" date="2022" name="Hortic Res">
        <title>A haplotype resolved chromosomal level avocado genome allows analysis of novel avocado genes.</title>
        <authorList>
            <person name="Nath O."/>
            <person name="Fletcher S.J."/>
            <person name="Hayward A."/>
            <person name="Shaw L.M."/>
            <person name="Masouleh A.K."/>
            <person name="Furtado A."/>
            <person name="Henry R.J."/>
            <person name="Mitter N."/>
        </authorList>
    </citation>
    <scope>NUCLEOTIDE SEQUENCE [LARGE SCALE GENOMIC DNA]</scope>
    <source>
        <strain evidence="2">cv. Hass</strain>
    </source>
</reference>
<sequence length="468" mass="50995">MFGREAVVVCSDKNISSVISIWDLESGEDIIHIPTCASPPHGLLCLNNQFLVASQIQKLRCVGGGAICMWPLNKLQACNGSYPIEPIGPIACTKDGLFLLGGAPSGNIYAWEVSSGKLLKIWHAHHTSISCLALSGDDSLLISGADDGFIRVWTMISVLDMADSQPHGCFPRFHSWSQHGSSITGLLSASAGTVLISSSLDGNCKVWDLVEGTLLQKHVFSTAVTAIVLDPGEQLIFSGCEDGSIYVHALDIGMQEIPPVVADDESKVLSGHKESITALSFSLSGLWLISASKDCTVCLWDVSSWQVTRKFKDEKAGQITNLLVIPLSSLSVMESQSSSGQLCVSLLEKAPQLTKESEGTIALLPTYCSFEDHHNSTAFRSSNLLNQQILDLEGWRTPEAMQMKVETNVEYRLWAMSMTKKITAMNKQLRSLWLDLVQRRLAPDLELDVGKTKKLKLNGPEGRRQTPP</sequence>
<keyword evidence="2" id="KW-1185">Reference proteome</keyword>
<organism evidence="1 2">
    <name type="scientific">Persea americana</name>
    <name type="common">Avocado</name>
    <dbReference type="NCBI Taxonomy" id="3435"/>
    <lineage>
        <taxon>Eukaryota</taxon>
        <taxon>Viridiplantae</taxon>
        <taxon>Streptophyta</taxon>
        <taxon>Embryophyta</taxon>
        <taxon>Tracheophyta</taxon>
        <taxon>Spermatophyta</taxon>
        <taxon>Magnoliopsida</taxon>
        <taxon>Magnoliidae</taxon>
        <taxon>Laurales</taxon>
        <taxon>Lauraceae</taxon>
        <taxon>Persea</taxon>
    </lineage>
</organism>
<accession>A0ACC2K3V1</accession>